<feature type="region of interest" description="Disordered" evidence="1">
    <location>
        <begin position="75"/>
        <end position="98"/>
    </location>
</feature>
<evidence type="ECO:0000256" key="1">
    <source>
        <dbReference type="SAM" id="MobiDB-lite"/>
    </source>
</evidence>
<gene>
    <name evidence="2" type="ORF">E5L68_003045</name>
</gene>
<sequence>MNIYPKILILTILLLFQFSLIVSAQKRVRGAAREPYASLSVTEKLEVQKKLIVKLKSDTDFVALEKIIKHYNLDNNSNFKNRSSKKNGLNGQSKELRESKVEAVSRTIKLMNKYPEFGQLDSETRKDVIKEARTKIDSKTTNI</sequence>
<name>A0ABW9JD64_9SPHI</name>
<dbReference type="EMBL" id="SRMP02000002">
    <property type="protein sequence ID" value="MFN0290348.1"/>
    <property type="molecule type" value="Genomic_DNA"/>
</dbReference>
<reference evidence="2 3" key="1">
    <citation type="submission" date="2024-12" db="EMBL/GenBank/DDBJ databases">
        <authorList>
            <person name="Hu S."/>
        </authorList>
    </citation>
    <scope>NUCLEOTIDE SEQUENCE [LARGE SCALE GENOMIC DNA]</scope>
    <source>
        <strain evidence="2 3">P-25</strain>
    </source>
</reference>
<dbReference type="Proteomes" id="UP001517367">
    <property type="component" value="Unassembled WGS sequence"/>
</dbReference>
<organism evidence="2 3">
    <name type="scientific">Pedobacter helvus</name>
    <dbReference type="NCBI Taxonomy" id="2563444"/>
    <lineage>
        <taxon>Bacteria</taxon>
        <taxon>Pseudomonadati</taxon>
        <taxon>Bacteroidota</taxon>
        <taxon>Sphingobacteriia</taxon>
        <taxon>Sphingobacteriales</taxon>
        <taxon>Sphingobacteriaceae</taxon>
        <taxon>Pedobacter</taxon>
    </lineage>
</organism>
<protein>
    <submittedName>
        <fullName evidence="2">Uncharacterized protein</fullName>
    </submittedName>
</protein>
<evidence type="ECO:0000313" key="3">
    <source>
        <dbReference type="Proteomes" id="UP001517367"/>
    </source>
</evidence>
<dbReference type="RefSeq" id="WP_171046976.1">
    <property type="nucleotide sequence ID" value="NZ_SRMP02000002.1"/>
</dbReference>
<accession>A0ABW9JD64</accession>
<keyword evidence="3" id="KW-1185">Reference proteome</keyword>
<comment type="caution">
    <text evidence="2">The sequence shown here is derived from an EMBL/GenBank/DDBJ whole genome shotgun (WGS) entry which is preliminary data.</text>
</comment>
<evidence type="ECO:0000313" key="2">
    <source>
        <dbReference type="EMBL" id="MFN0290348.1"/>
    </source>
</evidence>
<proteinExistence type="predicted"/>